<dbReference type="CDD" id="cd00009">
    <property type="entry name" value="AAA"/>
    <property type="match status" value="1"/>
</dbReference>
<dbReference type="Gene3D" id="3.30.450.40">
    <property type="match status" value="1"/>
</dbReference>
<dbReference type="Proteomes" id="UP000236649">
    <property type="component" value="Chromosome 2"/>
</dbReference>
<dbReference type="InterPro" id="IPR003018">
    <property type="entry name" value="GAF"/>
</dbReference>
<dbReference type="InterPro" id="IPR003593">
    <property type="entry name" value="AAA+_ATPase"/>
</dbReference>
<dbReference type="InterPro" id="IPR027417">
    <property type="entry name" value="P-loop_NTPase"/>
</dbReference>
<dbReference type="InterPro" id="IPR029016">
    <property type="entry name" value="GAF-like_dom_sf"/>
</dbReference>
<dbReference type="GO" id="GO:0043565">
    <property type="term" value="F:sequence-specific DNA binding"/>
    <property type="evidence" value="ECO:0007669"/>
    <property type="project" value="InterPro"/>
</dbReference>
<dbReference type="InterPro" id="IPR025662">
    <property type="entry name" value="Sigma_54_int_dom_ATP-bd_1"/>
</dbReference>
<keyword evidence="4" id="KW-0238">DNA-binding</keyword>
<evidence type="ECO:0000313" key="8">
    <source>
        <dbReference type="EMBL" id="AUT70981.1"/>
    </source>
</evidence>
<dbReference type="InterPro" id="IPR002078">
    <property type="entry name" value="Sigma_54_int"/>
</dbReference>
<dbReference type="Gene3D" id="1.10.8.60">
    <property type="match status" value="1"/>
</dbReference>
<dbReference type="PRINTS" id="PR01590">
    <property type="entry name" value="HTHFIS"/>
</dbReference>
<sequence>MGFNVARMSACMIAHDSPEMSTMSSCQPLAEKDKQVEAIMRERLLGGFAPSAPVVRSWTRCIEDYGLDPDVCVAPPVMTSAELALRREQSTDLIDCAKLEMATLYQQLGDPELAVVMTDADGVILHLASSPEFAGEVEDWGLCAGAIWNERAAGTNGMGTCLAEGKSIAVRQHEHFYRRYTTLTCAAAPVFDERGTIAGVLDVTSRSPLLQQHSLVLVGMSRQMIENRLLDARHTQAYRIQFHSRPEFVGTLHAGKLTVDEDGTILGANRSALVQLGFVTLDEIAGQSVTEIFNASLSEIVARSARSSFYPVAIYRTHGSSRFFVVAQEPRDRAARDAVAPAPAAASFDDAAPDQPATPAPARRPTRITRPTGASRVEFGDAQIASQFDLGARVIDRGISVLVHGETGSGKEVFANALHAASERNSGPFVAVNCASLPEHLIESELFGYRAGAFTGAQREGRRGKILQADGGTLFLDEIGDMPLALQARLLRVLEEREVTPLGSETVVKVDFQLVSASHRDLAELVESGQFREDLYYRLNGVMLELPPLRARKDKLALIRHLLEKENTPALRISADVRQILLDSDWPGNIRQLRNVLRTAVALCDGDELTTAHLPAWLVHREKNLHRQQAASTASVPQESDDADDAEGEASIAAPLNAILLAERKALLALLDKHRWNVSQVAIALGITRNTLYRKMRRVNIKT</sequence>
<feature type="compositionally biased region" description="Low complexity" evidence="6">
    <location>
        <begin position="337"/>
        <end position="374"/>
    </location>
</feature>
<dbReference type="InterPro" id="IPR009057">
    <property type="entry name" value="Homeodomain-like_sf"/>
</dbReference>
<dbReference type="KEGG" id="phs:C2L64_21855"/>
<evidence type="ECO:0000256" key="4">
    <source>
        <dbReference type="ARBA" id="ARBA00023125"/>
    </source>
</evidence>
<name>A0AAN1JBV8_9BURK</name>
<dbReference type="InterPro" id="IPR025944">
    <property type="entry name" value="Sigma_54_int_dom_CS"/>
</dbReference>
<evidence type="ECO:0000259" key="7">
    <source>
        <dbReference type="PROSITE" id="PS50045"/>
    </source>
</evidence>
<dbReference type="Gene3D" id="3.40.50.300">
    <property type="entry name" value="P-loop containing nucleotide triphosphate hydrolases"/>
    <property type="match status" value="1"/>
</dbReference>
<dbReference type="FunFam" id="3.40.50.300:FF:000006">
    <property type="entry name" value="DNA-binding transcriptional regulator NtrC"/>
    <property type="match status" value="1"/>
</dbReference>
<dbReference type="SMART" id="SM00382">
    <property type="entry name" value="AAA"/>
    <property type="match status" value="1"/>
</dbReference>
<dbReference type="AlphaFoldDB" id="A0AAN1JBV8"/>
<dbReference type="Pfam" id="PF25601">
    <property type="entry name" value="AAA_lid_14"/>
    <property type="match status" value="1"/>
</dbReference>
<dbReference type="Pfam" id="PF01590">
    <property type="entry name" value="GAF"/>
    <property type="match status" value="1"/>
</dbReference>
<proteinExistence type="predicted"/>
<gene>
    <name evidence="8" type="ORF">C2L64_21855</name>
</gene>
<dbReference type="InterPro" id="IPR058031">
    <property type="entry name" value="AAA_lid_NorR"/>
</dbReference>
<keyword evidence="1" id="KW-0547">Nucleotide-binding</keyword>
<dbReference type="GO" id="GO:0006355">
    <property type="term" value="P:regulation of DNA-templated transcription"/>
    <property type="evidence" value="ECO:0007669"/>
    <property type="project" value="InterPro"/>
</dbReference>
<evidence type="ECO:0000256" key="3">
    <source>
        <dbReference type="ARBA" id="ARBA00023015"/>
    </source>
</evidence>
<dbReference type="PROSITE" id="PS00675">
    <property type="entry name" value="SIGMA54_INTERACT_1"/>
    <property type="match status" value="1"/>
</dbReference>
<dbReference type="PROSITE" id="PS50045">
    <property type="entry name" value="SIGMA54_INTERACT_4"/>
    <property type="match status" value="1"/>
</dbReference>
<evidence type="ECO:0000256" key="1">
    <source>
        <dbReference type="ARBA" id="ARBA00022741"/>
    </source>
</evidence>
<dbReference type="GO" id="GO:0005524">
    <property type="term" value="F:ATP binding"/>
    <property type="evidence" value="ECO:0007669"/>
    <property type="project" value="UniProtKB-KW"/>
</dbReference>
<dbReference type="Pfam" id="PF02954">
    <property type="entry name" value="HTH_8"/>
    <property type="match status" value="1"/>
</dbReference>
<evidence type="ECO:0000256" key="6">
    <source>
        <dbReference type="SAM" id="MobiDB-lite"/>
    </source>
</evidence>
<dbReference type="SUPFAM" id="SSF46689">
    <property type="entry name" value="Homeodomain-like"/>
    <property type="match status" value="1"/>
</dbReference>
<keyword evidence="3" id="KW-0805">Transcription regulation</keyword>
<accession>A0AAN1JBV8</accession>
<dbReference type="PANTHER" id="PTHR32071:SF77">
    <property type="entry name" value="TRANSCRIPTIONAL REGULATORY PROTEIN"/>
    <property type="match status" value="1"/>
</dbReference>
<organism evidence="8 9">
    <name type="scientific">Paraburkholderia hospita</name>
    <dbReference type="NCBI Taxonomy" id="169430"/>
    <lineage>
        <taxon>Bacteria</taxon>
        <taxon>Pseudomonadati</taxon>
        <taxon>Pseudomonadota</taxon>
        <taxon>Betaproteobacteria</taxon>
        <taxon>Burkholderiales</taxon>
        <taxon>Burkholderiaceae</taxon>
        <taxon>Paraburkholderia</taxon>
    </lineage>
</organism>
<evidence type="ECO:0000313" key="9">
    <source>
        <dbReference type="Proteomes" id="UP000236649"/>
    </source>
</evidence>
<dbReference type="Gene3D" id="1.10.10.60">
    <property type="entry name" value="Homeodomain-like"/>
    <property type="match status" value="1"/>
</dbReference>
<dbReference type="InterPro" id="IPR025943">
    <property type="entry name" value="Sigma_54_int_dom_ATP-bd_2"/>
</dbReference>
<dbReference type="SUPFAM" id="SSF52540">
    <property type="entry name" value="P-loop containing nucleoside triphosphate hydrolases"/>
    <property type="match status" value="1"/>
</dbReference>
<keyword evidence="2" id="KW-0067">ATP-binding</keyword>
<protein>
    <submittedName>
        <fullName evidence="8">Sigma-54-dependent Fis family transcriptional regulator</fullName>
    </submittedName>
</protein>
<dbReference type="InterPro" id="IPR002197">
    <property type="entry name" value="HTH_Fis"/>
</dbReference>
<dbReference type="PROSITE" id="PS00688">
    <property type="entry name" value="SIGMA54_INTERACT_3"/>
    <property type="match status" value="1"/>
</dbReference>
<evidence type="ECO:0000256" key="2">
    <source>
        <dbReference type="ARBA" id="ARBA00022840"/>
    </source>
</evidence>
<reference evidence="8 9" key="1">
    <citation type="submission" date="2018-01" db="EMBL/GenBank/DDBJ databases">
        <title>Species boundaries and ecological features among Paraburkholderia terrae DSMZ17804T, P. hospita DSMZ17164T and P. caribensis DSMZ13236T.</title>
        <authorList>
            <person name="Pratama A.A."/>
        </authorList>
    </citation>
    <scope>NUCLEOTIDE SEQUENCE [LARGE SCALE GENOMIC DNA]</scope>
    <source>
        <strain evidence="8 9">DSM 17164</strain>
    </source>
</reference>
<feature type="region of interest" description="Disordered" evidence="6">
    <location>
        <begin position="335"/>
        <end position="375"/>
    </location>
</feature>
<feature type="compositionally biased region" description="Polar residues" evidence="6">
    <location>
        <begin position="628"/>
        <end position="638"/>
    </location>
</feature>
<feature type="domain" description="Sigma-54 factor interaction" evidence="7">
    <location>
        <begin position="393"/>
        <end position="602"/>
    </location>
</feature>
<dbReference type="SUPFAM" id="SSF55781">
    <property type="entry name" value="GAF domain-like"/>
    <property type="match status" value="1"/>
</dbReference>
<dbReference type="EMBL" id="CP026106">
    <property type="protein sequence ID" value="AUT70981.1"/>
    <property type="molecule type" value="Genomic_DNA"/>
</dbReference>
<feature type="region of interest" description="Disordered" evidence="6">
    <location>
        <begin position="628"/>
        <end position="647"/>
    </location>
</feature>
<keyword evidence="5" id="KW-0804">Transcription</keyword>
<dbReference type="PANTHER" id="PTHR32071">
    <property type="entry name" value="TRANSCRIPTIONAL REGULATORY PROTEIN"/>
    <property type="match status" value="1"/>
</dbReference>
<dbReference type="Pfam" id="PF00158">
    <property type="entry name" value="Sigma54_activat"/>
    <property type="match status" value="1"/>
</dbReference>
<dbReference type="PROSITE" id="PS00676">
    <property type="entry name" value="SIGMA54_INTERACT_2"/>
    <property type="match status" value="1"/>
</dbReference>
<evidence type="ECO:0000256" key="5">
    <source>
        <dbReference type="ARBA" id="ARBA00023163"/>
    </source>
</evidence>